<comment type="function">
    <text evidence="5">Lipolytic acyl hydrolase (LAH).</text>
</comment>
<sequence>MVTVLSIDGGGIRGIIPGILLGFLESKLQELDGPNARIANYFDIVAGTSTGGLVTAMLTAPDKENRPMYAAKDITNFYLEHSPKIFPQNKHKNFVGSMTNLFGAVMGPKYDGKYLRSLTDGLLGNLTLKQTLTDVIIPTFDIKRLQPVIFSTYDELDGPKARIADYFDIIAGTSTGGLVTTMLTAPNRERRPMYAAKDLINFYLEHSPKIFPQNRNTNLLSSMTSMLCTMRGPKYDGKYLRSLTNELLGNLTLKETLTDVIIPSFDIKLLQPVIFSTNDV</sequence>
<evidence type="ECO:0000256" key="4">
    <source>
        <dbReference type="PROSITE-ProRule" id="PRU01161"/>
    </source>
</evidence>
<proteinExistence type="inferred from homology"/>
<evidence type="ECO:0000259" key="6">
    <source>
        <dbReference type="PROSITE" id="PS51635"/>
    </source>
</evidence>
<dbReference type="GO" id="GO:0047372">
    <property type="term" value="F:monoacylglycerol lipase activity"/>
    <property type="evidence" value="ECO:0007669"/>
    <property type="project" value="TreeGrafter"/>
</dbReference>
<dbReference type="PANTHER" id="PTHR32176:SF99">
    <property type="entry name" value="PATATIN"/>
    <property type="match status" value="1"/>
</dbReference>
<evidence type="ECO:0000313" key="7">
    <source>
        <dbReference type="EMBL" id="KAK7858397.1"/>
    </source>
</evidence>
<feature type="short sequence motif" description="GXSXG" evidence="4">
    <location>
        <begin position="47"/>
        <end position="51"/>
    </location>
</feature>
<dbReference type="GO" id="GO:0004620">
    <property type="term" value="F:phospholipase activity"/>
    <property type="evidence" value="ECO:0007669"/>
    <property type="project" value="TreeGrafter"/>
</dbReference>
<feature type="short sequence motif" description="GXGXXG" evidence="4">
    <location>
        <begin position="9"/>
        <end position="14"/>
    </location>
</feature>
<evidence type="ECO:0000256" key="1">
    <source>
        <dbReference type="ARBA" id="ARBA00010240"/>
    </source>
</evidence>
<reference evidence="7" key="2">
    <citation type="journal article" date="2018" name="Sci. Data">
        <title>The draft genome sequence of cork oak.</title>
        <authorList>
            <person name="Ramos A.M."/>
            <person name="Usie A."/>
            <person name="Barbosa P."/>
            <person name="Barros P.M."/>
            <person name="Capote T."/>
            <person name="Chaves I."/>
            <person name="Simoes F."/>
            <person name="Abreu I."/>
            <person name="Carrasquinho I."/>
            <person name="Faro C."/>
            <person name="Guimaraes J.B."/>
            <person name="Mendonca D."/>
            <person name="Nobrega F."/>
            <person name="Rodrigues L."/>
            <person name="Saibo N.J.M."/>
            <person name="Varela M.C."/>
            <person name="Egas C."/>
            <person name="Matos J."/>
            <person name="Miguel C.M."/>
            <person name="Oliveira M.M."/>
            <person name="Ricardo C.P."/>
            <person name="Goncalves S."/>
        </authorList>
    </citation>
    <scope>NUCLEOTIDE SEQUENCE [LARGE SCALE GENOMIC DNA]</scope>
    <source>
        <strain evidence="7">HL8</strain>
    </source>
</reference>
<name>A0AAW0M499_QUESU</name>
<evidence type="ECO:0000256" key="5">
    <source>
        <dbReference type="RuleBase" id="RU361262"/>
    </source>
</evidence>
<evidence type="ECO:0000256" key="2">
    <source>
        <dbReference type="ARBA" id="ARBA00022963"/>
    </source>
</evidence>
<dbReference type="EMBL" id="PKMF04000019">
    <property type="protein sequence ID" value="KAK7858397.1"/>
    <property type="molecule type" value="Genomic_DNA"/>
</dbReference>
<dbReference type="AlphaFoldDB" id="A0AAW0M499"/>
<dbReference type="SUPFAM" id="SSF52151">
    <property type="entry name" value="FabD/lysophospholipase-like"/>
    <property type="match status" value="2"/>
</dbReference>
<accession>A0AAW0M499</accession>
<comment type="caution">
    <text evidence="4">Lacks conserved residue(s) required for the propagation of feature annotation.</text>
</comment>
<comment type="similarity">
    <text evidence="1 5">Belongs to the patatin family.</text>
</comment>
<comment type="domain">
    <text evidence="5">The nitrogen atoms of the two glycine residues in the GGXR motif define the oxyanion hole, and stabilize the oxyanion that forms during the nucleophilic attack by the catalytic serine during substrate cleavage.</text>
</comment>
<evidence type="ECO:0000256" key="3">
    <source>
        <dbReference type="ARBA" id="ARBA00023098"/>
    </source>
</evidence>
<dbReference type="GO" id="GO:0016042">
    <property type="term" value="P:lipid catabolic process"/>
    <property type="evidence" value="ECO:0007669"/>
    <property type="project" value="UniProtKB-KW"/>
</dbReference>
<dbReference type="Pfam" id="PF01734">
    <property type="entry name" value="Patatin"/>
    <property type="match status" value="2"/>
</dbReference>
<comment type="caution">
    <text evidence="7">The sequence shown here is derived from an EMBL/GenBank/DDBJ whole genome shotgun (WGS) entry which is preliminary data.</text>
</comment>
<dbReference type="PANTHER" id="PTHR32176">
    <property type="entry name" value="XYLOSE ISOMERASE"/>
    <property type="match status" value="1"/>
</dbReference>
<protein>
    <recommendedName>
        <fullName evidence="5">Patatin</fullName>
        <ecNumber evidence="5">3.1.1.-</ecNumber>
    </recommendedName>
</protein>
<keyword evidence="5" id="KW-0378">Hydrolase</keyword>
<dbReference type="Gene3D" id="3.40.1090.10">
    <property type="entry name" value="Cytosolic phospholipase A2 catalytic domain"/>
    <property type="match status" value="2"/>
</dbReference>
<keyword evidence="3 5" id="KW-0443">Lipid metabolism</keyword>
<dbReference type="InterPro" id="IPR016035">
    <property type="entry name" value="Acyl_Trfase/lysoPLipase"/>
</dbReference>
<dbReference type="PROSITE" id="PS51635">
    <property type="entry name" value="PNPLA"/>
    <property type="match status" value="1"/>
</dbReference>
<gene>
    <name evidence="7" type="primary">PLP2_16</name>
    <name evidence="7" type="ORF">CFP56_012245</name>
</gene>
<keyword evidence="2 5" id="KW-0442">Lipid degradation</keyword>
<dbReference type="InterPro" id="IPR002641">
    <property type="entry name" value="PNPLA_dom"/>
</dbReference>
<feature type="domain" description="PNPLA" evidence="6">
    <location>
        <begin position="5"/>
        <end position="197"/>
    </location>
</feature>
<organism evidence="7">
    <name type="scientific">Quercus suber</name>
    <name type="common">Cork oak</name>
    <dbReference type="NCBI Taxonomy" id="58331"/>
    <lineage>
        <taxon>Eukaryota</taxon>
        <taxon>Viridiplantae</taxon>
        <taxon>Streptophyta</taxon>
        <taxon>Embryophyta</taxon>
        <taxon>Tracheophyta</taxon>
        <taxon>Spermatophyta</taxon>
        <taxon>Magnoliopsida</taxon>
        <taxon>eudicotyledons</taxon>
        <taxon>Gunneridae</taxon>
        <taxon>Pentapetalae</taxon>
        <taxon>rosids</taxon>
        <taxon>fabids</taxon>
        <taxon>Fagales</taxon>
        <taxon>Fagaceae</taxon>
        <taxon>Quercus</taxon>
    </lineage>
</organism>
<reference evidence="7" key="3">
    <citation type="submission" date="2023-07" db="EMBL/GenBank/DDBJ databases">
        <title>An improved reference 1 genome and first organelle genomes of Quercus suber.</title>
        <authorList>
            <consortium name="Genosuber Consortium"/>
            <person name="Usie A."/>
            <person name="Serra O."/>
            <person name="Barros P."/>
        </authorList>
    </citation>
    <scope>NUCLEOTIDE SEQUENCE</scope>
    <source>
        <strain evidence="7">HL8</strain>
        <tissue evidence="7">Leaves</tissue>
    </source>
</reference>
<reference evidence="7" key="1">
    <citation type="submission" date="2017-12" db="EMBL/GenBank/DDBJ databases">
        <authorList>
            <person name="Barbosa P."/>
            <person name="Usie A."/>
            <person name="Ramos A.M."/>
        </authorList>
    </citation>
    <scope>NUCLEOTIDE SEQUENCE</scope>
    <source>
        <strain evidence="7">HL8</strain>
        <tissue evidence="7">Leaves</tissue>
    </source>
</reference>
<dbReference type="EC" id="3.1.1.-" evidence="5"/>